<accession>A0A162BZH5</accession>
<proteinExistence type="predicted"/>
<evidence type="ECO:0000313" key="1">
    <source>
        <dbReference type="EMBL" id="KZR99320.1"/>
    </source>
</evidence>
<keyword evidence="2" id="KW-1185">Reference proteome</keyword>
<dbReference type="AlphaFoldDB" id="A0A162BZH5"/>
<sequence>MPRRRNGLDQSKSLVKQKELLKEEKLIDEEIISKSCYTKKTKKKQMKPQKLVNCLTGKIQ</sequence>
<feature type="non-terminal residue" evidence="1">
    <location>
        <position position="60"/>
    </location>
</feature>
<comment type="caution">
    <text evidence="1">The sequence shown here is derived from an EMBL/GenBank/DDBJ whole genome shotgun (WGS) entry which is preliminary data.</text>
</comment>
<organism evidence="1 2">
    <name type="scientific">Daphnia magna</name>
    <dbReference type="NCBI Taxonomy" id="35525"/>
    <lineage>
        <taxon>Eukaryota</taxon>
        <taxon>Metazoa</taxon>
        <taxon>Ecdysozoa</taxon>
        <taxon>Arthropoda</taxon>
        <taxon>Crustacea</taxon>
        <taxon>Branchiopoda</taxon>
        <taxon>Diplostraca</taxon>
        <taxon>Cladocera</taxon>
        <taxon>Anomopoda</taxon>
        <taxon>Daphniidae</taxon>
        <taxon>Daphnia</taxon>
    </lineage>
</organism>
<protein>
    <submittedName>
        <fullName evidence="1">Uncharacterized protein</fullName>
    </submittedName>
</protein>
<evidence type="ECO:0000313" key="2">
    <source>
        <dbReference type="Proteomes" id="UP000076858"/>
    </source>
</evidence>
<gene>
    <name evidence="1" type="ORF">APZ42_004857</name>
</gene>
<dbReference type="Proteomes" id="UP000076858">
    <property type="component" value="Unassembled WGS sequence"/>
</dbReference>
<dbReference type="EMBL" id="LRGB01013992">
    <property type="protein sequence ID" value="KZR99320.1"/>
    <property type="molecule type" value="Genomic_DNA"/>
</dbReference>
<name>A0A162BZH5_9CRUS</name>
<reference evidence="1 2" key="1">
    <citation type="submission" date="2016-03" db="EMBL/GenBank/DDBJ databases">
        <title>EvidentialGene: Evidence-directed Construction of Genes on Genomes.</title>
        <authorList>
            <person name="Gilbert D.G."/>
            <person name="Choi J.-H."/>
            <person name="Mockaitis K."/>
            <person name="Colbourne J."/>
            <person name="Pfrender M."/>
        </authorList>
    </citation>
    <scope>NUCLEOTIDE SEQUENCE [LARGE SCALE GENOMIC DNA]</scope>
    <source>
        <strain evidence="1 2">Xinb3</strain>
        <tissue evidence="1">Complete organism</tissue>
    </source>
</reference>